<evidence type="ECO:0000313" key="5">
    <source>
        <dbReference type="Proteomes" id="UP000724672"/>
    </source>
</evidence>
<dbReference type="EC" id="3.1.4.58" evidence="2"/>
<dbReference type="PANTHER" id="PTHR35561:SF1">
    <property type="entry name" value="RNA 2',3'-CYCLIC PHOSPHODIESTERASE"/>
    <property type="match status" value="1"/>
</dbReference>
<dbReference type="GO" id="GO:0004113">
    <property type="term" value="F:2',3'-cyclic-nucleotide 3'-phosphodiesterase activity"/>
    <property type="evidence" value="ECO:0007669"/>
    <property type="project" value="InterPro"/>
</dbReference>
<dbReference type="InterPro" id="IPR004175">
    <property type="entry name" value="RNA_CPDase"/>
</dbReference>
<dbReference type="SUPFAM" id="SSF55144">
    <property type="entry name" value="LigT-like"/>
    <property type="match status" value="1"/>
</dbReference>
<organism evidence="4 5">
    <name type="scientific">Anaeromonas frigoriresistens</name>
    <dbReference type="NCBI Taxonomy" id="2683708"/>
    <lineage>
        <taxon>Bacteria</taxon>
        <taxon>Bacillati</taxon>
        <taxon>Bacillota</taxon>
        <taxon>Tissierellia</taxon>
        <taxon>Tissierellales</taxon>
        <taxon>Thermohalobacteraceae</taxon>
        <taxon>Anaeromonas</taxon>
    </lineage>
</organism>
<protein>
    <recommendedName>
        <fullName evidence="2">RNA 2',3'-cyclic phosphodiesterase</fullName>
        <shortName evidence="2">RNA 2',3'-CPDase</shortName>
        <ecNumber evidence="2">3.1.4.58</ecNumber>
    </recommendedName>
</protein>
<feature type="domain" description="Phosphoesterase HXTX" evidence="3">
    <location>
        <begin position="10"/>
        <end position="91"/>
    </location>
</feature>
<dbReference type="InterPro" id="IPR014051">
    <property type="entry name" value="Phosphoesterase_HXTX"/>
</dbReference>
<feature type="domain" description="Phosphoesterase HXTX" evidence="3">
    <location>
        <begin position="97"/>
        <end position="170"/>
    </location>
</feature>
<proteinExistence type="inferred from homology"/>
<keyword evidence="1 2" id="KW-0378">Hydrolase</keyword>
<dbReference type="EMBL" id="WSFT01000013">
    <property type="protein sequence ID" value="MBS4537212.1"/>
    <property type="molecule type" value="Genomic_DNA"/>
</dbReference>
<evidence type="ECO:0000259" key="3">
    <source>
        <dbReference type="Pfam" id="PF02834"/>
    </source>
</evidence>
<keyword evidence="5" id="KW-1185">Reference proteome</keyword>
<dbReference type="AlphaFoldDB" id="A0A942UZA5"/>
<name>A0A942UZA5_9FIRM</name>
<dbReference type="Pfam" id="PF02834">
    <property type="entry name" value="LigT_PEase"/>
    <property type="match status" value="2"/>
</dbReference>
<evidence type="ECO:0000313" key="4">
    <source>
        <dbReference type="EMBL" id="MBS4537212.1"/>
    </source>
</evidence>
<dbReference type="HAMAP" id="MF_01940">
    <property type="entry name" value="RNA_CPDase"/>
    <property type="match status" value="1"/>
</dbReference>
<feature type="short sequence motif" description="HXTX 1" evidence="2">
    <location>
        <begin position="40"/>
        <end position="43"/>
    </location>
</feature>
<reference evidence="4" key="1">
    <citation type="submission" date="2019-12" db="EMBL/GenBank/DDBJ databases">
        <title>Clostridiaceae gen. nov. sp. nov., isolated from sediment in Xinjiang, China.</title>
        <authorList>
            <person name="Zhang R."/>
        </authorList>
    </citation>
    <scope>NUCLEOTIDE SEQUENCE</scope>
    <source>
        <strain evidence="4">D2Q-11</strain>
    </source>
</reference>
<evidence type="ECO:0000256" key="2">
    <source>
        <dbReference type="HAMAP-Rule" id="MF_01940"/>
    </source>
</evidence>
<comment type="similarity">
    <text evidence="2">Belongs to the 2H phosphoesterase superfamily. ThpR family.</text>
</comment>
<feature type="active site" description="Proton donor" evidence="2">
    <location>
        <position position="40"/>
    </location>
</feature>
<comment type="catalytic activity">
    <reaction evidence="2">
        <text>a 3'-end 2',3'-cyclophospho-ribonucleotide-RNA + H2O = a 3'-end 2'-phospho-ribonucleotide-RNA + H(+)</text>
        <dbReference type="Rhea" id="RHEA:11828"/>
        <dbReference type="Rhea" id="RHEA-COMP:10464"/>
        <dbReference type="Rhea" id="RHEA-COMP:17353"/>
        <dbReference type="ChEBI" id="CHEBI:15377"/>
        <dbReference type="ChEBI" id="CHEBI:15378"/>
        <dbReference type="ChEBI" id="CHEBI:83064"/>
        <dbReference type="ChEBI" id="CHEBI:173113"/>
        <dbReference type="EC" id="3.1.4.58"/>
    </reaction>
</comment>
<gene>
    <name evidence="4" type="primary">thpR</name>
    <name evidence="4" type="ORF">GOQ27_01995</name>
</gene>
<feature type="short sequence motif" description="HXTX 2" evidence="2">
    <location>
        <begin position="127"/>
        <end position="130"/>
    </location>
</feature>
<dbReference type="NCBIfam" id="TIGR02258">
    <property type="entry name" value="2_5_ligase"/>
    <property type="match status" value="1"/>
</dbReference>
<dbReference type="PANTHER" id="PTHR35561">
    <property type="entry name" value="RNA 2',3'-CYCLIC PHOSPHODIESTERASE"/>
    <property type="match status" value="1"/>
</dbReference>
<comment type="function">
    <text evidence="2">Hydrolyzes RNA 2',3'-cyclic phosphodiester to an RNA 2'-phosphomonoester.</text>
</comment>
<dbReference type="GO" id="GO:0008664">
    <property type="term" value="F:RNA 2',3'-cyclic 3'-phosphodiesterase activity"/>
    <property type="evidence" value="ECO:0007669"/>
    <property type="project" value="UniProtKB-EC"/>
</dbReference>
<dbReference type="RefSeq" id="WP_203365138.1">
    <property type="nucleotide sequence ID" value="NZ_WSFT01000013.1"/>
</dbReference>
<dbReference type="Gene3D" id="3.90.1140.10">
    <property type="entry name" value="Cyclic phosphodiesterase"/>
    <property type="match status" value="1"/>
</dbReference>
<feature type="active site" description="Proton acceptor" evidence="2">
    <location>
        <position position="127"/>
    </location>
</feature>
<sequence>MKTFIALDFDESTKIKLGNIQTKLKANSSKGSWVYIDNLHLTLKYLGIISNSNLEEVKNNLKKIANKSTSIKLKYTDLGYFRGKDMLRVLYLDLEGEIDKIYNIKSNIDENLKPLGYAKEKRKYIPHITLGRRIVFENRIHMIHENIKKDLNKNIKLNKLVLFKTEQVENKRIYTPLEVFPLKDYD</sequence>
<comment type="caution">
    <text evidence="4">The sequence shown here is derived from an EMBL/GenBank/DDBJ whole genome shotgun (WGS) entry which is preliminary data.</text>
</comment>
<dbReference type="Proteomes" id="UP000724672">
    <property type="component" value="Unassembled WGS sequence"/>
</dbReference>
<dbReference type="InterPro" id="IPR009097">
    <property type="entry name" value="Cyclic_Pdiesterase"/>
</dbReference>
<evidence type="ECO:0000256" key="1">
    <source>
        <dbReference type="ARBA" id="ARBA00022801"/>
    </source>
</evidence>
<accession>A0A942UZA5</accession>